<reference evidence="2 3" key="1">
    <citation type="submission" date="2019-02" db="EMBL/GenBank/DDBJ databases">
        <title>The draft genome of Acinetobacter halotolerans strain JCM 31009.</title>
        <authorList>
            <person name="Qin J."/>
            <person name="Feng Y."/>
            <person name="Nemec A."/>
            <person name="Zong Z."/>
        </authorList>
    </citation>
    <scope>NUCLEOTIDE SEQUENCE [LARGE SCALE GENOMIC DNA]</scope>
    <source>
        <strain evidence="2 3">JCM 31009</strain>
    </source>
</reference>
<feature type="transmembrane region" description="Helical" evidence="1">
    <location>
        <begin position="258"/>
        <end position="277"/>
    </location>
</feature>
<feature type="transmembrane region" description="Helical" evidence="1">
    <location>
        <begin position="713"/>
        <end position="731"/>
    </location>
</feature>
<feature type="transmembrane region" description="Helical" evidence="1">
    <location>
        <begin position="683"/>
        <end position="701"/>
    </location>
</feature>
<evidence type="ECO:0000313" key="3">
    <source>
        <dbReference type="Proteomes" id="UP000292110"/>
    </source>
</evidence>
<keyword evidence="1" id="KW-0812">Transmembrane</keyword>
<dbReference type="PANTHER" id="PTHR33406:SF13">
    <property type="entry name" value="MEMBRANE PROTEIN YDFJ"/>
    <property type="match status" value="1"/>
</dbReference>
<feature type="transmembrane region" description="Helical" evidence="1">
    <location>
        <begin position="311"/>
        <end position="332"/>
    </location>
</feature>
<comment type="caution">
    <text evidence="2">The sequence shown here is derived from an EMBL/GenBank/DDBJ whole genome shotgun (WGS) entry which is preliminary data.</text>
</comment>
<dbReference type="PANTHER" id="PTHR33406">
    <property type="entry name" value="MEMBRANE PROTEIN MJ1562-RELATED"/>
    <property type="match status" value="1"/>
</dbReference>
<accession>A0A4Q6X7F8</accession>
<dbReference type="SUPFAM" id="SSF82866">
    <property type="entry name" value="Multidrug efflux transporter AcrB transmembrane domain"/>
    <property type="match status" value="2"/>
</dbReference>
<keyword evidence="2" id="KW-0012">Acyltransferase</keyword>
<dbReference type="AlphaFoldDB" id="A0A4Q6X7F8"/>
<dbReference type="Gene3D" id="1.20.1640.10">
    <property type="entry name" value="Multidrug efflux transporter AcrB transmembrane domain"/>
    <property type="match status" value="2"/>
</dbReference>
<evidence type="ECO:0000313" key="2">
    <source>
        <dbReference type="EMBL" id="RZF50777.1"/>
    </source>
</evidence>
<dbReference type="Proteomes" id="UP000292110">
    <property type="component" value="Unassembled WGS sequence"/>
</dbReference>
<keyword evidence="1" id="KW-0472">Membrane</keyword>
<dbReference type="GO" id="GO:0005886">
    <property type="term" value="C:plasma membrane"/>
    <property type="evidence" value="ECO:0007669"/>
    <property type="project" value="TreeGrafter"/>
</dbReference>
<dbReference type="RefSeq" id="WP_130162584.1">
    <property type="nucleotide sequence ID" value="NZ_SGIM01000010.1"/>
</dbReference>
<feature type="transmembrane region" description="Helical" evidence="1">
    <location>
        <begin position="353"/>
        <end position="372"/>
    </location>
</feature>
<gene>
    <name evidence="2" type="ORF">EXE30_12025</name>
</gene>
<organism evidence="2 3">
    <name type="scientific">Acinetobacter halotolerans</name>
    <dbReference type="NCBI Taxonomy" id="1752076"/>
    <lineage>
        <taxon>Bacteria</taxon>
        <taxon>Pseudomonadati</taxon>
        <taxon>Pseudomonadota</taxon>
        <taxon>Gammaproteobacteria</taxon>
        <taxon>Moraxellales</taxon>
        <taxon>Moraxellaceae</taxon>
        <taxon>Acinetobacter</taxon>
    </lineage>
</organism>
<evidence type="ECO:0000256" key="1">
    <source>
        <dbReference type="SAM" id="Phobius"/>
    </source>
</evidence>
<dbReference type="GO" id="GO:0016746">
    <property type="term" value="F:acyltransferase activity"/>
    <property type="evidence" value="ECO:0007669"/>
    <property type="project" value="UniProtKB-KW"/>
</dbReference>
<keyword evidence="2" id="KW-0808">Transferase</keyword>
<proteinExistence type="predicted"/>
<name>A0A4Q6X7F8_9GAMM</name>
<feature type="transmembrane region" description="Helical" evidence="1">
    <location>
        <begin position="284"/>
        <end position="305"/>
    </location>
</feature>
<feature type="transmembrane region" description="Helical" evidence="1">
    <location>
        <begin position="378"/>
        <end position="397"/>
    </location>
</feature>
<sequence>MRFSNWQNKFTAIWLILLTVVGLALAFAWLKKDIHIQTNIFSLLPETQQNPELAKTQQYMSDQLNQKVFVVLESQDQQAIEHATQLFETQLKKSALWQPLKPQLDLEQFSKQLYLHRAGLLSPQDRQLLQQAVQQQDFEALTEQSLMQLMSVGMPITAESLQQDPLLLFPRYMLNVATQASSDVELEHGFATIHDEQNVSRLLVLELTQSPYNIDYQQLVTAWIAQMQPQLNDLNVQSHWTGTILFSNFGTQSAQKEISTIGLGSTLGLIVLVWFGFRSFRPLLTEFIAVSTGSLLAFAITHLIFGEIHLMTLVFGASLIGVCVDFSFYFMAMQSQHRKLDGFNVLRPLLPSLFMGLMTTVVAYIFLSFTPFPAFRQIAVFSIVGLVAAWITSVLLLPRLPSLNAQPAIQCLGWIGQARQWFQQQHKMRYGFIVGIIAMGSVSILFLQPNDDIRNLQSMDAKLKQQDQYIRSLFGQQQSSDYFVVQASSSTELEQQESQLLLKLQQLQQQGAIESFQALGQWIPSLAQQQQNVQLLQQIPETALKKYAATMGLKFADVQRWQQQLQQQPLLTEQVFQQHPLAFLQPSSTERLVIVNGVQQTELLQQLESANIHFQQPVDTLSTAFAQHRQQAQHLLIYALLALAIGLGAVYGLGSVLPLVLPVSLALLSTFAVQAWLGVEINLFSIMGTFLIIGIGVDYAIFYRHGHDHPQVVGMALFLCMMSTLLGFGLLSLSDTYAIHCFGLTVLLGVIFSFIYATLFTPADQKHIVDLPHRSIT</sequence>
<feature type="transmembrane region" description="Helical" evidence="1">
    <location>
        <begin position="635"/>
        <end position="652"/>
    </location>
</feature>
<dbReference type="InterPro" id="IPR050545">
    <property type="entry name" value="Mycobact_MmpL"/>
</dbReference>
<dbReference type="EMBL" id="SGIM01000010">
    <property type="protein sequence ID" value="RZF50777.1"/>
    <property type="molecule type" value="Genomic_DNA"/>
</dbReference>
<feature type="transmembrane region" description="Helical" evidence="1">
    <location>
        <begin position="737"/>
        <end position="759"/>
    </location>
</feature>
<feature type="transmembrane region" description="Helical" evidence="1">
    <location>
        <begin position="659"/>
        <end position="677"/>
    </location>
</feature>
<protein>
    <submittedName>
        <fullName evidence="2">Acyl-sn-glycerol-3-phosphate acyltransferase</fullName>
    </submittedName>
</protein>
<keyword evidence="1" id="KW-1133">Transmembrane helix</keyword>
<feature type="transmembrane region" description="Helical" evidence="1">
    <location>
        <begin position="429"/>
        <end position="447"/>
    </location>
</feature>
<keyword evidence="3" id="KW-1185">Reference proteome</keyword>